<dbReference type="Gene3D" id="3.30.559.10">
    <property type="entry name" value="Chloramphenicol acetyltransferase-like domain"/>
    <property type="match status" value="2"/>
</dbReference>
<dbReference type="InterPro" id="IPR050317">
    <property type="entry name" value="Plant_Fungal_Acyltransferase"/>
</dbReference>
<evidence type="ECO:0000256" key="3">
    <source>
        <dbReference type="ARBA" id="ARBA00023315"/>
    </source>
</evidence>
<dbReference type="PANTHER" id="PTHR31642:SF23">
    <property type="entry name" value="SPERMIDINE HYDROXYCINNAMOYL TRANSFERASE"/>
    <property type="match status" value="1"/>
</dbReference>
<keyword evidence="3" id="KW-0012">Acyltransferase</keyword>
<name>A0AAV5FHQ2_ELECO</name>
<organism evidence="4 5">
    <name type="scientific">Eleusine coracana subsp. coracana</name>
    <dbReference type="NCBI Taxonomy" id="191504"/>
    <lineage>
        <taxon>Eukaryota</taxon>
        <taxon>Viridiplantae</taxon>
        <taxon>Streptophyta</taxon>
        <taxon>Embryophyta</taxon>
        <taxon>Tracheophyta</taxon>
        <taxon>Spermatophyta</taxon>
        <taxon>Magnoliopsida</taxon>
        <taxon>Liliopsida</taxon>
        <taxon>Poales</taxon>
        <taxon>Poaceae</taxon>
        <taxon>PACMAD clade</taxon>
        <taxon>Chloridoideae</taxon>
        <taxon>Cynodonteae</taxon>
        <taxon>Eleusininae</taxon>
        <taxon>Eleusine</taxon>
    </lineage>
</organism>
<dbReference type="PANTHER" id="PTHR31642">
    <property type="entry name" value="TRICHOTHECENE 3-O-ACETYLTRANSFERASE"/>
    <property type="match status" value="1"/>
</dbReference>
<proteinExistence type="inferred from homology"/>
<evidence type="ECO:0000313" key="4">
    <source>
        <dbReference type="EMBL" id="GJN33970.1"/>
    </source>
</evidence>
<keyword evidence="2" id="KW-0808">Transferase</keyword>
<dbReference type="SUPFAM" id="SSF52777">
    <property type="entry name" value="CoA-dependent acyltransferases"/>
    <property type="match status" value="1"/>
</dbReference>
<evidence type="ECO:0000256" key="1">
    <source>
        <dbReference type="ARBA" id="ARBA00009861"/>
    </source>
</evidence>
<gene>
    <name evidence="4" type="primary">gb22601</name>
    <name evidence="4" type="ORF">PR202_gb22601</name>
</gene>
<comment type="similarity">
    <text evidence="1">Belongs to the plant acyltransferase family.</text>
</comment>
<dbReference type="Proteomes" id="UP001054889">
    <property type="component" value="Unassembled WGS sequence"/>
</dbReference>
<protein>
    <submittedName>
        <fullName evidence="4">Uncharacterized protein</fullName>
    </submittedName>
</protein>
<reference evidence="4" key="2">
    <citation type="submission" date="2021-12" db="EMBL/GenBank/DDBJ databases">
        <title>Resequencing data analysis of finger millet.</title>
        <authorList>
            <person name="Hatakeyama M."/>
            <person name="Aluri S."/>
            <person name="Balachadran M.T."/>
            <person name="Sivarajan S.R."/>
            <person name="Poveda L."/>
            <person name="Shimizu-Inatsugi R."/>
            <person name="Schlapbach R."/>
            <person name="Sreeman S.M."/>
            <person name="Shimizu K.K."/>
        </authorList>
    </citation>
    <scope>NUCLEOTIDE SEQUENCE</scope>
</reference>
<evidence type="ECO:0000313" key="5">
    <source>
        <dbReference type="Proteomes" id="UP001054889"/>
    </source>
</evidence>
<evidence type="ECO:0000256" key="2">
    <source>
        <dbReference type="ARBA" id="ARBA00022679"/>
    </source>
</evidence>
<dbReference type="Pfam" id="PF02458">
    <property type="entry name" value="Transferase"/>
    <property type="match status" value="1"/>
</dbReference>
<comment type="caution">
    <text evidence="4">The sequence shown here is derived from an EMBL/GenBank/DDBJ whole genome shotgun (WGS) entry which is preliminary data.</text>
</comment>
<dbReference type="EMBL" id="BQKI01000085">
    <property type="protein sequence ID" value="GJN33970.1"/>
    <property type="molecule type" value="Genomic_DNA"/>
</dbReference>
<keyword evidence="5" id="KW-1185">Reference proteome</keyword>
<dbReference type="AlphaFoldDB" id="A0AAV5FHQ2"/>
<dbReference type="InterPro" id="IPR023213">
    <property type="entry name" value="CAT-like_dom_sf"/>
</dbReference>
<reference evidence="4" key="1">
    <citation type="journal article" date="2018" name="DNA Res.">
        <title>Multiple hybrid de novo genome assembly of finger millet, an orphan allotetraploid crop.</title>
        <authorList>
            <person name="Hatakeyama M."/>
            <person name="Aluri S."/>
            <person name="Balachadran M.T."/>
            <person name="Sivarajan S.R."/>
            <person name="Patrignani A."/>
            <person name="Gruter S."/>
            <person name="Poveda L."/>
            <person name="Shimizu-Inatsugi R."/>
            <person name="Baeten J."/>
            <person name="Francoijs K.J."/>
            <person name="Nataraja K.N."/>
            <person name="Reddy Y.A.N."/>
            <person name="Phadnis S."/>
            <person name="Ravikumar R.L."/>
            <person name="Schlapbach R."/>
            <person name="Sreeman S.M."/>
            <person name="Shimizu K.K."/>
        </authorList>
    </citation>
    <scope>NUCLEOTIDE SEQUENCE</scope>
</reference>
<dbReference type="GO" id="GO:0016747">
    <property type="term" value="F:acyltransferase activity, transferring groups other than amino-acyl groups"/>
    <property type="evidence" value="ECO:0007669"/>
    <property type="project" value="TreeGrafter"/>
</dbReference>
<sequence>MAVVEVVTSELVAPGEPTPRRALWLSNLDLSARNGYTPTVYFFRRGATGEEDDGFFSADVLRAALARALVPFYPFAGRLSQGAGGRAEIDCNDEGALFVVARSAAALDEYYEGFAPSTKMRDLFVPRCESADGPAPLLMLQVTFFRCGGVALGTAMHHFVMDGRSAFHFIRTWATLARGASSTLFAPPSLDRTPLRARSPPTVLFDHTREYGGGNDDQPAAEYASAILRVTGAQVAALRARAGGPHVSAFRALAAHAWRCACAARCLPRDAESRLYTMIDMRARLSPPLPDHYFGNAVARTSASARVGDLLLDGHGGLAAAARRLRGATGHGDAYARSLVDYLEAMDPGVLPRGGIAGTDLRVISWLGMPSYDADFGWGEPALLAPALMYYTGFVYLLSCPGKEGGVAVAVAVALEPDRIERFKELFFEDLAAME</sequence>
<accession>A0AAV5FHQ2</accession>